<keyword evidence="2" id="KW-0489">Methyltransferase</keyword>
<keyword evidence="2" id="KW-0808">Transferase</keyword>
<evidence type="ECO:0000313" key="3">
    <source>
        <dbReference type="Proteomes" id="UP000542674"/>
    </source>
</evidence>
<dbReference type="GO" id="GO:0032259">
    <property type="term" value="P:methylation"/>
    <property type="evidence" value="ECO:0007669"/>
    <property type="project" value="UniProtKB-KW"/>
</dbReference>
<dbReference type="GO" id="GO:0008168">
    <property type="term" value="F:methyltransferase activity"/>
    <property type="evidence" value="ECO:0007669"/>
    <property type="project" value="UniProtKB-KW"/>
</dbReference>
<name>A0A7W7T0Y7_9PSEU</name>
<evidence type="ECO:0000259" key="1">
    <source>
        <dbReference type="Pfam" id="PF13847"/>
    </source>
</evidence>
<dbReference type="CDD" id="cd02440">
    <property type="entry name" value="AdoMet_MTases"/>
    <property type="match status" value="1"/>
</dbReference>
<dbReference type="Pfam" id="PF13847">
    <property type="entry name" value="Methyltransf_31"/>
    <property type="match status" value="1"/>
</dbReference>
<proteinExistence type="predicted"/>
<dbReference type="Proteomes" id="UP000542674">
    <property type="component" value="Unassembled WGS sequence"/>
</dbReference>
<dbReference type="SUPFAM" id="SSF53335">
    <property type="entry name" value="S-adenosyl-L-methionine-dependent methyltransferases"/>
    <property type="match status" value="1"/>
</dbReference>
<comment type="caution">
    <text evidence="2">The sequence shown here is derived from an EMBL/GenBank/DDBJ whole genome shotgun (WGS) entry which is preliminary data.</text>
</comment>
<organism evidence="2 3">
    <name type="scientific">Saccharothrix violaceirubra</name>
    <dbReference type="NCBI Taxonomy" id="413306"/>
    <lineage>
        <taxon>Bacteria</taxon>
        <taxon>Bacillati</taxon>
        <taxon>Actinomycetota</taxon>
        <taxon>Actinomycetes</taxon>
        <taxon>Pseudonocardiales</taxon>
        <taxon>Pseudonocardiaceae</taxon>
        <taxon>Saccharothrix</taxon>
    </lineage>
</organism>
<dbReference type="InterPro" id="IPR025714">
    <property type="entry name" value="Methyltranfer_dom"/>
</dbReference>
<keyword evidence="3" id="KW-1185">Reference proteome</keyword>
<reference evidence="2 3" key="1">
    <citation type="submission" date="2020-08" db="EMBL/GenBank/DDBJ databases">
        <title>Sequencing the genomes of 1000 actinobacteria strains.</title>
        <authorList>
            <person name="Klenk H.-P."/>
        </authorList>
    </citation>
    <scope>NUCLEOTIDE SEQUENCE [LARGE SCALE GENOMIC DNA]</scope>
    <source>
        <strain evidence="2 3">DSM 45084</strain>
    </source>
</reference>
<protein>
    <submittedName>
        <fullName evidence="2">SAM-dependent methyltransferase</fullName>
    </submittedName>
</protein>
<dbReference type="RefSeq" id="WP_312865545.1">
    <property type="nucleotide sequence ID" value="NZ_BAABAI010000031.1"/>
</dbReference>
<dbReference type="Gene3D" id="3.40.50.150">
    <property type="entry name" value="Vaccinia Virus protein VP39"/>
    <property type="match status" value="1"/>
</dbReference>
<gene>
    <name evidence="2" type="ORF">F4559_001927</name>
</gene>
<evidence type="ECO:0000313" key="2">
    <source>
        <dbReference type="EMBL" id="MBB4964568.1"/>
    </source>
</evidence>
<dbReference type="EMBL" id="JACHJS010000001">
    <property type="protein sequence ID" value="MBB4964568.1"/>
    <property type="molecule type" value="Genomic_DNA"/>
</dbReference>
<accession>A0A7W7T0Y7</accession>
<dbReference type="InterPro" id="IPR029063">
    <property type="entry name" value="SAM-dependent_MTases_sf"/>
</dbReference>
<dbReference type="AlphaFoldDB" id="A0A7W7T0Y7"/>
<sequence length="240" mass="25835">MTDVPANGHALLDFNAPLSDARSYDLISGLRALAGKDVVDYGCGWAELLLRIAAHEPGVRAVGVDDDEYAIGRGRAAVAERGLTNVTLHQADATTWPGRADVAISIGASHAWGGTQATLTALRERVTPGGLLLLGDGFWEHPPTPAATAVFAQDEFADLAGLVDLALAGGYRLLGLTTATLDEWDAFESRWCASREHWLLDHPDHPEHAAVQAIVDDHRDGWLKGYRTHLGFAYLTLARR</sequence>
<feature type="domain" description="Methyltransferase" evidence="1">
    <location>
        <begin position="35"/>
        <end position="136"/>
    </location>
</feature>